<accession>A0A4P9X743</accession>
<sequence>MADAISASGGARDSPARASSVRALPSAASMSTTATSAASPMAQSIDAIECHLQRLDVLSADGHLVADLSHVPPASIVATSEYSSRWQYIDFGLGLSLARATTLVAAAAASEMDATPGAATATELPESDLWPGIARCCSVEMMLAVHRCLHVAQRRQETGGYDPVVETDSWLLRRLGTIQLLLNGIDAVAPVYARIPSRRALFKQVVSQTLKEAVPSLRRISQLVGPSTALFTPPIEAFWTAVNGVFDRMMQLSIQNGIAHSLNVGLLYHNAWLVHLHRTAVLGLASPQPRGAARAVTMEGEAETTRRREALRRFQHGIAAQLMSTMTRTWETAIAQACDLVAKKAHPSSPHRRPAAEDAAEGRYLMAQAHSVTQLLRLDMFSSRLMGPIRWDRDAVATAVFCHYVYTLLLTLSVWPERLLHPHRPAPAGSAADSGSSVASSVVTVYATIPPKIKTFLDSVNRDTRGDASPHAMLQTLLHFGATRPLDTALERIPAPFRRLWSATDRARVHTLLLPILLSLDHVAPTLVPSGPLPVLDAWLAAVVTGQATTRDAVPPTLTLHLAGMVTRFLIRRMGQSANHSPDGNGSTDADGAELALATMDRLLVRLLLHPQVAVAAWGLYLVRGLAPIAGAYVRTLLTRMDTLMDQADPTDLGLLLLKARIHIVRRMVSPRTPAAAATRPAAMALPPASEEDIASAAAAQLPGAVLTRVLEAQAASAPIEPGWPVRWQSATRMPHGVDDARYLLAQQSLRL</sequence>
<feature type="region of interest" description="Disordered" evidence="1">
    <location>
        <begin position="1"/>
        <end position="25"/>
    </location>
</feature>
<evidence type="ECO:0000313" key="2">
    <source>
        <dbReference type="EMBL" id="RKP01044.1"/>
    </source>
</evidence>
<dbReference type="Proteomes" id="UP000274922">
    <property type="component" value="Unassembled WGS sequence"/>
</dbReference>
<gene>
    <name evidence="2" type="ORF">CXG81DRAFT_19089</name>
</gene>
<protein>
    <submittedName>
        <fullName evidence="2">Uncharacterized protein</fullName>
    </submittedName>
</protein>
<evidence type="ECO:0000313" key="3">
    <source>
        <dbReference type="Proteomes" id="UP000274922"/>
    </source>
</evidence>
<keyword evidence="3" id="KW-1185">Reference proteome</keyword>
<dbReference type="EMBL" id="ML014187">
    <property type="protein sequence ID" value="RKP01044.1"/>
    <property type="molecule type" value="Genomic_DNA"/>
</dbReference>
<reference evidence="3" key="1">
    <citation type="journal article" date="2018" name="Nat. Microbiol.">
        <title>Leveraging single-cell genomics to expand the fungal tree of life.</title>
        <authorList>
            <person name="Ahrendt S.R."/>
            <person name="Quandt C.A."/>
            <person name="Ciobanu D."/>
            <person name="Clum A."/>
            <person name="Salamov A."/>
            <person name="Andreopoulos B."/>
            <person name="Cheng J.F."/>
            <person name="Woyke T."/>
            <person name="Pelin A."/>
            <person name="Henrissat B."/>
            <person name="Reynolds N.K."/>
            <person name="Benny G.L."/>
            <person name="Smith M.E."/>
            <person name="James T.Y."/>
            <person name="Grigoriev I.V."/>
        </authorList>
    </citation>
    <scope>NUCLEOTIDE SEQUENCE [LARGE SCALE GENOMIC DNA]</scope>
    <source>
        <strain evidence="3">ATCC 52028</strain>
    </source>
</reference>
<evidence type="ECO:0000256" key="1">
    <source>
        <dbReference type="SAM" id="MobiDB-lite"/>
    </source>
</evidence>
<dbReference type="AlphaFoldDB" id="A0A4P9X743"/>
<proteinExistence type="predicted"/>
<name>A0A4P9X743_9FUNG</name>
<organism evidence="2 3">
    <name type="scientific">Caulochytrium protostelioides</name>
    <dbReference type="NCBI Taxonomy" id="1555241"/>
    <lineage>
        <taxon>Eukaryota</taxon>
        <taxon>Fungi</taxon>
        <taxon>Fungi incertae sedis</taxon>
        <taxon>Chytridiomycota</taxon>
        <taxon>Chytridiomycota incertae sedis</taxon>
        <taxon>Chytridiomycetes</taxon>
        <taxon>Caulochytriales</taxon>
        <taxon>Caulochytriaceae</taxon>
        <taxon>Caulochytrium</taxon>
    </lineage>
</organism>